<comment type="similarity">
    <text evidence="7">Belongs to the binding-protein-dependent transport system permease family.</text>
</comment>
<keyword evidence="6 7" id="KW-0472">Membrane</keyword>
<evidence type="ECO:0000256" key="6">
    <source>
        <dbReference type="ARBA" id="ARBA00023136"/>
    </source>
</evidence>
<dbReference type="Gene3D" id="1.10.3720.10">
    <property type="entry name" value="MetI-like"/>
    <property type="match status" value="1"/>
</dbReference>
<evidence type="ECO:0000256" key="2">
    <source>
        <dbReference type="ARBA" id="ARBA00022448"/>
    </source>
</evidence>
<evidence type="ECO:0000256" key="1">
    <source>
        <dbReference type="ARBA" id="ARBA00004651"/>
    </source>
</evidence>
<name>A0AA41FJR8_9FIRM</name>
<dbReference type="PANTHER" id="PTHR32243:SF24">
    <property type="entry name" value="DIACETYLCHITOBIOSE UPTAKE SYSTEM PERMEASE PROTEIN NGCG"/>
    <property type="match status" value="1"/>
</dbReference>
<feature type="transmembrane region" description="Helical" evidence="7">
    <location>
        <begin position="12"/>
        <end position="32"/>
    </location>
</feature>
<protein>
    <submittedName>
        <fullName evidence="9">ABC transporter permease subunit</fullName>
    </submittedName>
</protein>
<dbReference type="Pfam" id="PF00528">
    <property type="entry name" value="BPD_transp_1"/>
    <property type="match status" value="1"/>
</dbReference>
<organism evidence="9 10">
    <name type="scientific">Enterocloster citroniae</name>
    <dbReference type="NCBI Taxonomy" id="358743"/>
    <lineage>
        <taxon>Bacteria</taxon>
        <taxon>Bacillati</taxon>
        <taxon>Bacillota</taxon>
        <taxon>Clostridia</taxon>
        <taxon>Lachnospirales</taxon>
        <taxon>Lachnospiraceae</taxon>
        <taxon>Enterocloster</taxon>
    </lineage>
</organism>
<dbReference type="CDD" id="cd06261">
    <property type="entry name" value="TM_PBP2"/>
    <property type="match status" value="1"/>
</dbReference>
<dbReference type="InterPro" id="IPR000515">
    <property type="entry name" value="MetI-like"/>
</dbReference>
<dbReference type="GO" id="GO:0055085">
    <property type="term" value="P:transmembrane transport"/>
    <property type="evidence" value="ECO:0007669"/>
    <property type="project" value="InterPro"/>
</dbReference>
<comment type="caution">
    <text evidence="9">The sequence shown here is derived from an EMBL/GenBank/DDBJ whole genome shotgun (WGS) entry which is preliminary data.</text>
</comment>
<keyword evidence="3" id="KW-1003">Cell membrane</keyword>
<keyword evidence="4 7" id="KW-0812">Transmembrane</keyword>
<accession>A0AA41FJR8</accession>
<keyword evidence="5 7" id="KW-1133">Transmembrane helix</keyword>
<feature type="domain" description="ABC transmembrane type-1" evidence="8">
    <location>
        <begin position="73"/>
        <end position="264"/>
    </location>
</feature>
<sequence length="279" mass="30357">MGIMKKKVTPGKILYWSAASVWFMAAAFPLYFTFISSFKDNSQIFSAFLVPTFQPVFENYVMAQKMAGILRATANSLLVSISAIAIMLLFCTMAGYVTARKKVPFASAFSGLLIAALMIPIQSAIVPIVQMVSSLGLKNHLWTLTIIYAGLNMALVFFIMKNYIEGIPSDLDEAAMIDGCSLTKIVMLVIIPVAKPAMATCAIITFLFTYNELPIANVLINDKNLRTISVALLSLKGDFGVLYSVIFAAIMISLVPTVTIYLLAQEKVEKSIASGMVKG</sequence>
<proteinExistence type="inferred from homology"/>
<evidence type="ECO:0000256" key="3">
    <source>
        <dbReference type="ARBA" id="ARBA00022475"/>
    </source>
</evidence>
<evidence type="ECO:0000313" key="9">
    <source>
        <dbReference type="EMBL" id="MBT9812659.1"/>
    </source>
</evidence>
<dbReference type="EMBL" id="WQPS01000064">
    <property type="protein sequence ID" value="MBT9812659.1"/>
    <property type="molecule type" value="Genomic_DNA"/>
</dbReference>
<feature type="transmembrane region" description="Helical" evidence="7">
    <location>
        <begin position="241"/>
        <end position="264"/>
    </location>
</feature>
<dbReference type="Proteomes" id="UP000708338">
    <property type="component" value="Unassembled WGS sequence"/>
</dbReference>
<keyword evidence="2 7" id="KW-0813">Transport</keyword>
<feature type="transmembrane region" description="Helical" evidence="7">
    <location>
        <begin position="109"/>
        <end position="129"/>
    </location>
</feature>
<evidence type="ECO:0000256" key="7">
    <source>
        <dbReference type="RuleBase" id="RU363032"/>
    </source>
</evidence>
<dbReference type="InterPro" id="IPR035906">
    <property type="entry name" value="MetI-like_sf"/>
</dbReference>
<dbReference type="InterPro" id="IPR050901">
    <property type="entry name" value="BP-dep_ABC_trans_perm"/>
</dbReference>
<reference evidence="9" key="1">
    <citation type="journal article" date="2021" name="Gut Microbes">
        <title>A synthetic consortium of 100 gut commensals modulates the composition and function in a colon model of the microbiome of elderly subjects.</title>
        <authorList>
            <person name="Perez M."/>
            <person name="Ntemiri A."/>
            <person name="Tan H."/>
            <person name="Harris H.M.B."/>
            <person name="Roager H.M."/>
            <person name="Ribiere C."/>
            <person name="O'Toole P.W."/>
        </authorList>
    </citation>
    <scope>NUCLEOTIDE SEQUENCE</scope>
    <source>
        <strain evidence="9">MCC335</strain>
    </source>
</reference>
<comment type="subcellular location">
    <subcellularLocation>
        <location evidence="1 7">Cell membrane</location>
        <topology evidence="1 7">Multi-pass membrane protein</topology>
    </subcellularLocation>
</comment>
<dbReference type="PROSITE" id="PS50928">
    <property type="entry name" value="ABC_TM1"/>
    <property type="match status" value="1"/>
</dbReference>
<gene>
    <name evidence="9" type="ORF">GPL26_23980</name>
</gene>
<dbReference type="PANTHER" id="PTHR32243">
    <property type="entry name" value="MALTOSE TRANSPORT SYSTEM PERMEASE-RELATED"/>
    <property type="match status" value="1"/>
</dbReference>
<feature type="transmembrane region" description="Helical" evidence="7">
    <location>
        <begin position="185"/>
        <end position="208"/>
    </location>
</feature>
<evidence type="ECO:0000256" key="5">
    <source>
        <dbReference type="ARBA" id="ARBA00022989"/>
    </source>
</evidence>
<evidence type="ECO:0000313" key="10">
    <source>
        <dbReference type="Proteomes" id="UP000708338"/>
    </source>
</evidence>
<feature type="transmembrane region" description="Helical" evidence="7">
    <location>
        <begin position="77"/>
        <end position="97"/>
    </location>
</feature>
<dbReference type="AlphaFoldDB" id="A0AA41FJR8"/>
<evidence type="ECO:0000256" key="4">
    <source>
        <dbReference type="ARBA" id="ARBA00022692"/>
    </source>
</evidence>
<dbReference type="GO" id="GO:0005886">
    <property type="term" value="C:plasma membrane"/>
    <property type="evidence" value="ECO:0007669"/>
    <property type="project" value="UniProtKB-SubCell"/>
</dbReference>
<evidence type="ECO:0000259" key="8">
    <source>
        <dbReference type="PROSITE" id="PS50928"/>
    </source>
</evidence>
<dbReference type="SUPFAM" id="SSF161098">
    <property type="entry name" value="MetI-like"/>
    <property type="match status" value="1"/>
</dbReference>
<feature type="transmembrane region" description="Helical" evidence="7">
    <location>
        <begin position="141"/>
        <end position="164"/>
    </location>
</feature>